<comment type="caution">
    <text evidence="10">The sequence shown here is derived from an EMBL/GenBank/DDBJ whole genome shotgun (WGS) entry which is preliminary data.</text>
</comment>
<dbReference type="InterPro" id="IPR039175">
    <property type="entry name" value="TIM22"/>
</dbReference>
<keyword evidence="9" id="KW-0653">Protein transport</keyword>
<dbReference type="Proteomes" id="UP000827092">
    <property type="component" value="Unassembled WGS sequence"/>
</dbReference>
<comment type="subcellular location">
    <subcellularLocation>
        <location evidence="1 9">Mitochondrion inner membrane</location>
        <topology evidence="1 9">Multi-pass membrane protein</topology>
    </subcellularLocation>
</comment>
<keyword evidence="4 9" id="KW-0999">Mitochondrion inner membrane</keyword>
<reference evidence="10 11" key="1">
    <citation type="journal article" date="2022" name="Nat. Ecol. Evol.">
        <title>A masculinizing supergene underlies an exaggerated male reproductive morph in a spider.</title>
        <authorList>
            <person name="Hendrickx F."/>
            <person name="De Corte Z."/>
            <person name="Sonet G."/>
            <person name="Van Belleghem S.M."/>
            <person name="Kostlbacher S."/>
            <person name="Vangestel C."/>
        </authorList>
    </citation>
    <scope>NUCLEOTIDE SEQUENCE [LARGE SCALE GENOMIC DNA]</scope>
    <source>
        <strain evidence="10">W744_W776</strain>
    </source>
</reference>
<keyword evidence="7" id="KW-0472">Membrane</keyword>
<evidence type="ECO:0000256" key="3">
    <source>
        <dbReference type="ARBA" id="ARBA00022692"/>
    </source>
</evidence>
<dbReference type="GO" id="GO:0030943">
    <property type="term" value="F:mitochondrion targeting sequence binding"/>
    <property type="evidence" value="ECO:0007669"/>
    <property type="project" value="TreeGrafter"/>
</dbReference>
<organism evidence="10 11">
    <name type="scientific">Oedothorax gibbosus</name>
    <dbReference type="NCBI Taxonomy" id="931172"/>
    <lineage>
        <taxon>Eukaryota</taxon>
        <taxon>Metazoa</taxon>
        <taxon>Ecdysozoa</taxon>
        <taxon>Arthropoda</taxon>
        <taxon>Chelicerata</taxon>
        <taxon>Arachnida</taxon>
        <taxon>Araneae</taxon>
        <taxon>Araneomorphae</taxon>
        <taxon>Entelegynae</taxon>
        <taxon>Araneoidea</taxon>
        <taxon>Linyphiidae</taxon>
        <taxon>Erigoninae</taxon>
        <taxon>Oedothorax</taxon>
    </lineage>
</organism>
<dbReference type="GO" id="GO:0008320">
    <property type="term" value="F:protein transmembrane transporter activity"/>
    <property type="evidence" value="ECO:0007669"/>
    <property type="project" value="UniProtKB-UniRule"/>
</dbReference>
<evidence type="ECO:0000256" key="4">
    <source>
        <dbReference type="ARBA" id="ARBA00022792"/>
    </source>
</evidence>
<evidence type="ECO:0000256" key="6">
    <source>
        <dbReference type="ARBA" id="ARBA00023128"/>
    </source>
</evidence>
<comment type="similarity">
    <text evidence="2 9">Belongs to the Tim17/Tim22/Tim23 family.</text>
</comment>
<comment type="function">
    <text evidence="8 9">Essential core component of the TIM22 complex, a complex that mediates the import and insertion of multi-pass transmembrane proteins into the mitochondrial inner membrane. In the TIM22 complex, it constitutes the voltage-activated and signal-gated channel. Forms a twin-pore translocase that uses the membrane potential as external driving force in 2 voltage-dependent steps.</text>
</comment>
<comment type="subunit">
    <text evidence="9">Component of the TIM22 complex.</text>
</comment>
<evidence type="ECO:0000256" key="5">
    <source>
        <dbReference type="ARBA" id="ARBA00022989"/>
    </source>
</evidence>
<evidence type="ECO:0000256" key="9">
    <source>
        <dbReference type="RuleBase" id="RU367038"/>
    </source>
</evidence>
<dbReference type="EMBL" id="JAFNEN010000015">
    <property type="protein sequence ID" value="KAG8200589.1"/>
    <property type="molecule type" value="Genomic_DNA"/>
</dbReference>
<gene>
    <name evidence="10" type="ORF">JTE90_000659</name>
</gene>
<dbReference type="GO" id="GO:0042721">
    <property type="term" value="C:TIM22 mitochondrial import inner membrane insertion complex"/>
    <property type="evidence" value="ECO:0007669"/>
    <property type="project" value="UniProtKB-UniRule"/>
</dbReference>
<dbReference type="AlphaFoldDB" id="A0AAV6VXZ1"/>
<evidence type="ECO:0000256" key="1">
    <source>
        <dbReference type="ARBA" id="ARBA00004448"/>
    </source>
</evidence>
<keyword evidence="3" id="KW-0812">Transmembrane</keyword>
<dbReference type="PANTHER" id="PTHR14110">
    <property type="entry name" value="MITOCHONDRIAL IMPORT INNER MEMBRANE TRANSLOCASE SUBUNIT TIM22"/>
    <property type="match status" value="1"/>
</dbReference>
<dbReference type="PANTHER" id="PTHR14110:SF0">
    <property type="entry name" value="MITOCHONDRIAL IMPORT INNER MEMBRANE TRANSLOCASE SUBUNIT TIM22"/>
    <property type="match status" value="1"/>
</dbReference>
<proteinExistence type="inferred from homology"/>
<evidence type="ECO:0000313" key="10">
    <source>
        <dbReference type="EMBL" id="KAG8200589.1"/>
    </source>
</evidence>
<keyword evidence="11" id="KW-1185">Reference proteome</keyword>
<evidence type="ECO:0000313" key="11">
    <source>
        <dbReference type="Proteomes" id="UP000827092"/>
    </source>
</evidence>
<keyword evidence="5" id="KW-1133">Transmembrane helix</keyword>
<keyword evidence="9" id="KW-0811">Translocation</keyword>
<keyword evidence="6 9" id="KW-0496">Mitochondrion</keyword>
<evidence type="ECO:0000256" key="2">
    <source>
        <dbReference type="ARBA" id="ARBA00008444"/>
    </source>
</evidence>
<accession>A0AAV6VXZ1</accession>
<dbReference type="Pfam" id="PF02466">
    <property type="entry name" value="Tim17"/>
    <property type="match status" value="1"/>
</dbReference>
<dbReference type="GO" id="GO:0045039">
    <property type="term" value="P:protein insertion into mitochondrial inner membrane"/>
    <property type="evidence" value="ECO:0007669"/>
    <property type="project" value="UniProtKB-UniRule"/>
</dbReference>
<evidence type="ECO:0000256" key="7">
    <source>
        <dbReference type="ARBA" id="ARBA00023136"/>
    </source>
</evidence>
<sequence length="183" mass="19719">MDSPNDENSPKSTDIDFDELARILIGPSKRISDRIILPINIAGHQFKSKEELRVEAVFESCTFKTVTSCAVGFAFGAFMGLISASMDPQVGITPEKQTVRMIMQDFKVKTMSYGKNFAMIGAVFAAIECNIESHRGKSDWKNGTMAGGITGGLLGLRAGVKAGVIGAAGFAAFSTIIDYYMRS</sequence>
<evidence type="ECO:0000256" key="8">
    <source>
        <dbReference type="ARBA" id="ARBA00024713"/>
    </source>
</evidence>
<protein>
    <recommendedName>
        <fullName evidence="9">Mitochondrial import inner membrane translocase subunit TIM22</fullName>
    </recommendedName>
</protein>
<keyword evidence="9" id="KW-0813">Transport</keyword>
<name>A0AAV6VXZ1_9ARAC</name>